<dbReference type="OrthoDB" id="1114455at2"/>
<comment type="caution">
    <text evidence="2">The sequence shown here is derived from an EMBL/GenBank/DDBJ whole genome shotgun (WGS) entry which is preliminary data.</text>
</comment>
<keyword evidence="3" id="KW-1185">Reference proteome</keyword>
<dbReference type="AlphaFoldDB" id="A0A3M9N163"/>
<sequence length="343" mass="38526">MKKNRYLLLFLFCFPILAMAQQVPHYSQYMLNPVLLNPAVSGTDNYVDVRAGYRNQWTGLEGAPTSYYLSGHMPLSRMDYLSPPTTFKPRNAVKGKFKNQWRPEYRNNAQKTRPHHGVGILVQADKAAGLKRTEVQFLYAYHQPLTSSIKLAAGVAAGVTQFGLNRDMLTFASAGDPVISADEYNRLLPNIGVGVLLYSSRFFLGASVAQVLPTPFSFRDTRAAVSAKQQRHFFGHAGYRLAVSSYLSVMPSVVVKYAAPSPLSVDLNTKIFWRDQFWVGGSYRLHDAAVLTAGFQYKQKFHLGYAYDLTTSGLSQVSYGSHEIVLGFMLRNRRSIYSPSQYW</sequence>
<reference evidence="2 3" key="1">
    <citation type="submission" date="2018-11" db="EMBL/GenBank/DDBJ databases">
        <title>Rufibacter latericius sp. nov., isolated from water in Baiyang Lake.</title>
        <authorList>
            <person name="Yang Y."/>
        </authorList>
    </citation>
    <scope>NUCLEOTIDE SEQUENCE [LARGE SCALE GENOMIC DNA]</scope>
    <source>
        <strain evidence="2 3">R-22-1c-1</strain>
    </source>
</reference>
<dbReference type="NCBIfam" id="TIGR03519">
    <property type="entry name" value="T9SS_PorP_fam"/>
    <property type="match status" value="1"/>
</dbReference>
<evidence type="ECO:0000256" key="1">
    <source>
        <dbReference type="SAM" id="SignalP"/>
    </source>
</evidence>
<proteinExistence type="predicted"/>
<name>A0A3M9N163_9BACT</name>
<dbReference type="EMBL" id="RJJD01000001">
    <property type="protein sequence ID" value="RNI31522.1"/>
    <property type="molecule type" value="Genomic_DNA"/>
</dbReference>
<accession>A0A3M9N163</accession>
<protein>
    <submittedName>
        <fullName evidence="2">Type IX secretion system membrane protein PorP/SprF</fullName>
    </submittedName>
</protein>
<dbReference type="Proteomes" id="UP000272117">
    <property type="component" value="Unassembled WGS sequence"/>
</dbReference>
<gene>
    <name evidence="2" type="ORF">EFB08_03105</name>
</gene>
<keyword evidence="1" id="KW-0732">Signal</keyword>
<dbReference type="Pfam" id="PF11751">
    <property type="entry name" value="PorP_SprF"/>
    <property type="match status" value="1"/>
</dbReference>
<dbReference type="InterPro" id="IPR019861">
    <property type="entry name" value="PorP/SprF_Bacteroidetes"/>
</dbReference>
<dbReference type="RefSeq" id="WP_123125421.1">
    <property type="nucleotide sequence ID" value="NZ_RJJD01000001.1"/>
</dbReference>
<organism evidence="2 3">
    <name type="scientific">Rufibacter latericius</name>
    <dbReference type="NCBI Taxonomy" id="2487040"/>
    <lineage>
        <taxon>Bacteria</taxon>
        <taxon>Pseudomonadati</taxon>
        <taxon>Bacteroidota</taxon>
        <taxon>Cytophagia</taxon>
        <taxon>Cytophagales</taxon>
        <taxon>Hymenobacteraceae</taxon>
        <taxon>Rufibacter</taxon>
    </lineage>
</organism>
<evidence type="ECO:0000313" key="3">
    <source>
        <dbReference type="Proteomes" id="UP000272117"/>
    </source>
</evidence>
<feature type="signal peptide" evidence="1">
    <location>
        <begin position="1"/>
        <end position="20"/>
    </location>
</feature>
<evidence type="ECO:0000313" key="2">
    <source>
        <dbReference type="EMBL" id="RNI31522.1"/>
    </source>
</evidence>
<feature type="chain" id="PRO_5018129553" evidence="1">
    <location>
        <begin position="21"/>
        <end position="343"/>
    </location>
</feature>